<organism evidence="1 2">
    <name type="scientific">Penicillium canescens</name>
    <dbReference type="NCBI Taxonomy" id="5083"/>
    <lineage>
        <taxon>Eukaryota</taxon>
        <taxon>Fungi</taxon>
        <taxon>Dikarya</taxon>
        <taxon>Ascomycota</taxon>
        <taxon>Pezizomycotina</taxon>
        <taxon>Eurotiomycetes</taxon>
        <taxon>Eurotiomycetidae</taxon>
        <taxon>Eurotiales</taxon>
        <taxon>Aspergillaceae</taxon>
        <taxon>Penicillium</taxon>
    </lineage>
</organism>
<proteinExistence type="predicted"/>
<sequence>MSDNFWRSHSRSDATVDETIWSNRCLENVSNRVEILVLIVFDHIHKAIGVQERLVQAWKDGKIVVADEIETVVQSRFEDVSRTRLNLFDGSNTG</sequence>
<name>A0AAD6I574_PENCN</name>
<comment type="caution">
    <text evidence="1">The sequence shown here is derived from an EMBL/GenBank/DDBJ whole genome shotgun (WGS) entry which is preliminary data.</text>
</comment>
<protein>
    <submittedName>
        <fullName evidence="1">Uncharacterized protein</fullName>
    </submittedName>
</protein>
<reference evidence="1" key="1">
    <citation type="journal article" date="2023" name="IMA Fungus">
        <title>Comparative genomic study of the Penicillium genus elucidates a diverse pangenome and 15 lateral gene transfer events.</title>
        <authorList>
            <person name="Petersen C."/>
            <person name="Sorensen T."/>
            <person name="Nielsen M.R."/>
            <person name="Sondergaard T.E."/>
            <person name="Sorensen J.L."/>
            <person name="Fitzpatrick D.A."/>
            <person name="Frisvad J.C."/>
            <person name="Nielsen K.L."/>
        </authorList>
    </citation>
    <scope>NUCLEOTIDE SEQUENCE</scope>
    <source>
        <strain evidence="1">IBT 15450</strain>
    </source>
</reference>
<accession>A0AAD6I574</accession>
<evidence type="ECO:0000313" key="2">
    <source>
        <dbReference type="Proteomes" id="UP001219568"/>
    </source>
</evidence>
<gene>
    <name evidence="1" type="ORF">N7460_011151</name>
</gene>
<evidence type="ECO:0000313" key="1">
    <source>
        <dbReference type="EMBL" id="KAJ6030885.1"/>
    </source>
</evidence>
<dbReference type="Proteomes" id="UP001219568">
    <property type="component" value="Unassembled WGS sequence"/>
</dbReference>
<dbReference type="EMBL" id="JAQJZL010000014">
    <property type="protein sequence ID" value="KAJ6030885.1"/>
    <property type="molecule type" value="Genomic_DNA"/>
</dbReference>
<keyword evidence="2" id="KW-1185">Reference proteome</keyword>
<dbReference type="AlphaFoldDB" id="A0AAD6I574"/>
<reference evidence="1" key="2">
    <citation type="submission" date="2023-01" db="EMBL/GenBank/DDBJ databases">
        <authorList>
            <person name="Petersen C."/>
        </authorList>
    </citation>
    <scope>NUCLEOTIDE SEQUENCE</scope>
    <source>
        <strain evidence="1">IBT 15450</strain>
    </source>
</reference>